<comment type="caution">
    <text evidence="11">The sequence shown here is derived from an EMBL/GenBank/DDBJ whole genome shotgun (WGS) entry which is preliminary data.</text>
</comment>
<proteinExistence type="inferred from homology"/>
<reference evidence="11 12" key="1">
    <citation type="submission" date="2017-10" db="EMBL/GenBank/DDBJ databases">
        <title>Bifidobacterium genomics.</title>
        <authorList>
            <person name="Lugli G.A."/>
            <person name="Milani C."/>
            <person name="Mancabelli L."/>
        </authorList>
    </citation>
    <scope>NUCLEOTIDE SEQUENCE [LARGE SCALE GENOMIC DNA]</scope>
    <source>
        <strain evidence="11 12">1460B</strain>
    </source>
</reference>
<evidence type="ECO:0000256" key="1">
    <source>
        <dbReference type="ARBA" id="ARBA00001933"/>
    </source>
</evidence>
<feature type="modified residue" description="N6-(pyridoxal phosphate)lysine" evidence="9">
    <location>
        <position position="208"/>
    </location>
</feature>
<evidence type="ECO:0000313" key="11">
    <source>
        <dbReference type="EMBL" id="PKV08997.1"/>
    </source>
</evidence>
<evidence type="ECO:0000256" key="8">
    <source>
        <dbReference type="ARBA" id="ARBA00052699"/>
    </source>
</evidence>
<gene>
    <name evidence="11" type="ORF">CQR44_1313</name>
</gene>
<dbReference type="GO" id="GO:0018826">
    <property type="term" value="F:methionine gamma-lyase activity"/>
    <property type="evidence" value="ECO:0007669"/>
    <property type="project" value="UniProtKB-EC"/>
</dbReference>
<dbReference type="PIRSF" id="PIRSF001434">
    <property type="entry name" value="CGS"/>
    <property type="match status" value="1"/>
</dbReference>
<dbReference type="GO" id="GO:0003961">
    <property type="term" value="F:O-acetylhomoserine aminocarboxypropyltransferase activity"/>
    <property type="evidence" value="ECO:0007669"/>
    <property type="project" value="TreeGrafter"/>
</dbReference>
<dbReference type="RefSeq" id="WP_101432832.1">
    <property type="nucleotide sequence ID" value="NZ_PCHJ01000016.1"/>
</dbReference>
<accession>A0A2N3R9G8</accession>
<keyword evidence="3 11" id="KW-0808">Transferase</keyword>
<evidence type="ECO:0000256" key="3">
    <source>
        <dbReference type="ARBA" id="ARBA00022679"/>
    </source>
</evidence>
<dbReference type="GO" id="GO:0071269">
    <property type="term" value="P:L-homocysteine biosynthetic process"/>
    <property type="evidence" value="ECO:0007669"/>
    <property type="project" value="TreeGrafter"/>
</dbReference>
<dbReference type="EMBL" id="PCHJ01000016">
    <property type="protein sequence ID" value="PKV08997.1"/>
    <property type="molecule type" value="Genomic_DNA"/>
</dbReference>
<comment type="catalytic activity">
    <reaction evidence="7">
        <text>L-homocysteine + H2O = 2-oxobutanoate + hydrogen sulfide + NH4(+) + H(+)</text>
        <dbReference type="Rhea" id="RHEA:14501"/>
        <dbReference type="ChEBI" id="CHEBI:15377"/>
        <dbReference type="ChEBI" id="CHEBI:15378"/>
        <dbReference type="ChEBI" id="CHEBI:16763"/>
        <dbReference type="ChEBI" id="CHEBI:28938"/>
        <dbReference type="ChEBI" id="CHEBI:29919"/>
        <dbReference type="ChEBI" id="CHEBI:58199"/>
        <dbReference type="EC" id="4.4.1.2"/>
    </reaction>
    <physiologicalReaction direction="left-to-right" evidence="7">
        <dbReference type="Rhea" id="RHEA:14502"/>
    </physiologicalReaction>
</comment>
<name>A0A2N3R9G8_9BIFI</name>
<dbReference type="InterPro" id="IPR015421">
    <property type="entry name" value="PyrdxlP-dep_Trfase_major"/>
</dbReference>
<dbReference type="InterPro" id="IPR000277">
    <property type="entry name" value="Cys/Met-Metab_PyrdxlP-dep_enz"/>
</dbReference>
<keyword evidence="4 9" id="KW-0663">Pyridoxal phosphate</keyword>
<dbReference type="Proteomes" id="UP000233731">
    <property type="component" value="Unassembled WGS sequence"/>
</dbReference>
<dbReference type="InterPro" id="IPR006235">
    <property type="entry name" value="OAc-hSer/O-AcSer_sulfhydrylase"/>
</dbReference>
<evidence type="ECO:0000256" key="7">
    <source>
        <dbReference type="ARBA" id="ARBA00048780"/>
    </source>
</evidence>
<sequence length="445" mass="47543">MSKGFATRAVHDGYDCQSQGGGAASVPIYQSAAFDMVTADRGDALAAGEIRGFSYSRLANPTVKVLEDRLASLEGGKGAVAMASGMAAVSCALMCAAEGGGRLISPVDLYGTSVDAMKTFFPNFGIETDFVDDINDLEAVESLIQDDTRAIFAESVANPSTAIADIPGLADLAHRHGLALIIDNTVPTPYLLKPIDFGADIVVHSTTKGISGHGNSLGGVIVDAGRFDWGNGRFPQMSQPELIISDERHGSMVSFLDAFGKMAFLHRVHTKYLHTFGAVMSPFTAYLQLTGLETLAQRVATEVKTATTLARHLLTIPQVEQVNYSGIPEGRHHGDADQQNRLASTLLPKGVGTILSFKVQGGYEQVKRIVDSVRLMSYMPNIGDCRTLIVDPARITHREVPEPYRLSAGVGDDLIRISVGLENPDDLITDLDQAFATAYQGTLQG</sequence>
<dbReference type="GO" id="GO:0019346">
    <property type="term" value="P:transsulfuration"/>
    <property type="evidence" value="ECO:0007669"/>
    <property type="project" value="InterPro"/>
</dbReference>
<evidence type="ECO:0000313" key="12">
    <source>
        <dbReference type="Proteomes" id="UP000233731"/>
    </source>
</evidence>
<dbReference type="CDD" id="cd00614">
    <property type="entry name" value="CGS_like"/>
    <property type="match status" value="1"/>
</dbReference>
<dbReference type="GO" id="GO:0047982">
    <property type="term" value="F:homocysteine desulfhydrase activity"/>
    <property type="evidence" value="ECO:0007669"/>
    <property type="project" value="UniProtKB-EC"/>
</dbReference>
<comment type="similarity">
    <text evidence="2 10">Belongs to the trans-sulfuration enzymes family.</text>
</comment>
<dbReference type="GO" id="GO:0030170">
    <property type="term" value="F:pyridoxal phosphate binding"/>
    <property type="evidence" value="ECO:0007669"/>
    <property type="project" value="InterPro"/>
</dbReference>
<dbReference type="Gene3D" id="3.90.1150.10">
    <property type="entry name" value="Aspartate Aminotransferase, domain 1"/>
    <property type="match status" value="1"/>
</dbReference>
<dbReference type="EC" id="4.4.1.2" evidence="5"/>
<organism evidence="11 12">
    <name type="scientific">Bifidobacterium asteroides</name>
    <dbReference type="NCBI Taxonomy" id="1684"/>
    <lineage>
        <taxon>Bacteria</taxon>
        <taxon>Bacillati</taxon>
        <taxon>Actinomycetota</taxon>
        <taxon>Actinomycetes</taxon>
        <taxon>Bifidobacteriales</taxon>
        <taxon>Bifidobacteriaceae</taxon>
        <taxon>Bifidobacterium</taxon>
    </lineage>
</organism>
<evidence type="ECO:0000256" key="9">
    <source>
        <dbReference type="PIRSR" id="PIRSR001434-2"/>
    </source>
</evidence>
<evidence type="ECO:0000256" key="4">
    <source>
        <dbReference type="ARBA" id="ARBA00022898"/>
    </source>
</evidence>
<evidence type="ECO:0000256" key="2">
    <source>
        <dbReference type="ARBA" id="ARBA00009077"/>
    </source>
</evidence>
<dbReference type="InterPro" id="IPR015422">
    <property type="entry name" value="PyrdxlP-dep_Trfase_small"/>
</dbReference>
<dbReference type="GO" id="GO:0006535">
    <property type="term" value="P:cysteine biosynthetic process from serine"/>
    <property type="evidence" value="ECO:0007669"/>
    <property type="project" value="TreeGrafter"/>
</dbReference>
<dbReference type="SUPFAM" id="SSF53383">
    <property type="entry name" value="PLP-dependent transferases"/>
    <property type="match status" value="1"/>
</dbReference>
<dbReference type="InterPro" id="IPR015424">
    <property type="entry name" value="PyrdxlP-dep_Trfase"/>
</dbReference>
<dbReference type="AlphaFoldDB" id="A0A2N3R9G8"/>
<comment type="catalytic activity">
    <reaction evidence="8">
        <text>L-methionine + H2O = methanethiol + 2-oxobutanoate + NH4(+)</text>
        <dbReference type="Rhea" id="RHEA:23800"/>
        <dbReference type="ChEBI" id="CHEBI:15377"/>
        <dbReference type="ChEBI" id="CHEBI:16007"/>
        <dbReference type="ChEBI" id="CHEBI:16763"/>
        <dbReference type="ChEBI" id="CHEBI:28938"/>
        <dbReference type="ChEBI" id="CHEBI:57844"/>
        <dbReference type="EC" id="4.4.1.11"/>
    </reaction>
    <physiologicalReaction direction="left-to-right" evidence="8">
        <dbReference type="Rhea" id="RHEA:23801"/>
    </physiologicalReaction>
</comment>
<protein>
    <recommendedName>
        <fullName evidence="5">homocysteine desulfhydrase</fullName>
        <ecNumber evidence="5">4.4.1.2</ecNumber>
    </recommendedName>
    <alternativeName>
        <fullName evidence="6">Homocysteine desulfhydrase</fullName>
    </alternativeName>
</protein>
<dbReference type="Pfam" id="PF01053">
    <property type="entry name" value="Cys_Met_Meta_PP"/>
    <property type="match status" value="1"/>
</dbReference>
<evidence type="ECO:0000256" key="5">
    <source>
        <dbReference type="ARBA" id="ARBA00047175"/>
    </source>
</evidence>
<dbReference type="FunFam" id="3.40.640.10:FF:000046">
    <property type="entry name" value="Cystathionine gamma-lyase"/>
    <property type="match status" value="1"/>
</dbReference>
<evidence type="ECO:0000256" key="10">
    <source>
        <dbReference type="RuleBase" id="RU362118"/>
    </source>
</evidence>
<dbReference type="GO" id="GO:0004124">
    <property type="term" value="F:cysteine synthase activity"/>
    <property type="evidence" value="ECO:0007669"/>
    <property type="project" value="TreeGrafter"/>
</dbReference>
<dbReference type="GO" id="GO:0005737">
    <property type="term" value="C:cytoplasm"/>
    <property type="evidence" value="ECO:0007669"/>
    <property type="project" value="TreeGrafter"/>
</dbReference>
<evidence type="ECO:0000256" key="6">
    <source>
        <dbReference type="ARBA" id="ARBA00047199"/>
    </source>
</evidence>
<dbReference type="Gene3D" id="3.40.640.10">
    <property type="entry name" value="Type I PLP-dependent aspartate aminotransferase-like (Major domain)"/>
    <property type="match status" value="1"/>
</dbReference>
<dbReference type="PANTHER" id="PTHR43797:SF2">
    <property type="entry name" value="HOMOCYSTEINE_CYSTEINE SYNTHASE"/>
    <property type="match status" value="1"/>
</dbReference>
<comment type="cofactor">
    <cofactor evidence="1 10">
        <name>pyridoxal 5'-phosphate</name>
        <dbReference type="ChEBI" id="CHEBI:597326"/>
    </cofactor>
</comment>
<dbReference type="PANTHER" id="PTHR43797">
    <property type="entry name" value="HOMOCYSTEINE/CYSTEINE SYNTHASE"/>
    <property type="match status" value="1"/>
</dbReference>